<dbReference type="InterPro" id="IPR013216">
    <property type="entry name" value="Methyltransf_11"/>
</dbReference>
<dbReference type="EMBL" id="JBFMKM010000009">
    <property type="protein sequence ID" value="KAL1303905.1"/>
    <property type="molecule type" value="Genomic_DNA"/>
</dbReference>
<dbReference type="InterPro" id="IPR029063">
    <property type="entry name" value="SAM-dependent_MTases_sf"/>
</dbReference>
<keyword evidence="6" id="KW-1185">Reference proteome</keyword>
<dbReference type="Gene3D" id="3.40.50.150">
    <property type="entry name" value="Vaccinia Virus protein VP39"/>
    <property type="match status" value="1"/>
</dbReference>
<proteinExistence type="predicted"/>
<keyword evidence="1" id="KW-0489">Methyltransferase</keyword>
<feature type="domain" description="Methyltransferase type 11" evidence="4">
    <location>
        <begin position="51"/>
        <end position="131"/>
    </location>
</feature>
<dbReference type="InterPro" id="IPR051422">
    <property type="entry name" value="AlkB_tRNA_MeTrf/Diox"/>
</dbReference>
<feature type="region of interest" description="Disordered" evidence="3">
    <location>
        <begin position="177"/>
        <end position="200"/>
    </location>
</feature>
<organism evidence="5 6">
    <name type="scientific">Neodothiora populina</name>
    <dbReference type="NCBI Taxonomy" id="2781224"/>
    <lineage>
        <taxon>Eukaryota</taxon>
        <taxon>Fungi</taxon>
        <taxon>Dikarya</taxon>
        <taxon>Ascomycota</taxon>
        <taxon>Pezizomycotina</taxon>
        <taxon>Dothideomycetes</taxon>
        <taxon>Dothideomycetidae</taxon>
        <taxon>Dothideales</taxon>
        <taxon>Dothioraceae</taxon>
        <taxon>Neodothiora</taxon>
    </lineage>
</organism>
<dbReference type="PANTHER" id="PTHR13069">
    <property type="entry name" value="ALKYLATED DNA REPAIR PROTEIN ALKB HOMOLOG 8"/>
    <property type="match status" value="1"/>
</dbReference>
<dbReference type="SUPFAM" id="SSF53335">
    <property type="entry name" value="S-adenosyl-L-methionine-dependent methyltransferases"/>
    <property type="match status" value="1"/>
</dbReference>
<accession>A0ABR3PCU3</accession>
<comment type="caution">
    <text evidence="5">The sequence shown here is derived from an EMBL/GenBank/DDBJ whole genome shotgun (WGS) entry which is preliminary data.</text>
</comment>
<evidence type="ECO:0000256" key="1">
    <source>
        <dbReference type="ARBA" id="ARBA00022603"/>
    </source>
</evidence>
<dbReference type="PANTHER" id="PTHR13069:SF21">
    <property type="entry name" value="ALKYLATED DNA REPAIR PROTEIN ALKB HOMOLOG 8"/>
    <property type="match status" value="1"/>
</dbReference>
<dbReference type="Pfam" id="PF08241">
    <property type="entry name" value="Methyltransf_11"/>
    <property type="match status" value="1"/>
</dbReference>
<evidence type="ECO:0000313" key="5">
    <source>
        <dbReference type="EMBL" id="KAL1303905.1"/>
    </source>
</evidence>
<protein>
    <recommendedName>
        <fullName evidence="4">Methyltransferase type 11 domain-containing protein</fullName>
    </recommendedName>
</protein>
<dbReference type="GeneID" id="95974062"/>
<reference evidence="5 6" key="1">
    <citation type="submission" date="2024-07" db="EMBL/GenBank/DDBJ databases">
        <title>Draft sequence of the Neodothiora populina.</title>
        <authorList>
            <person name="Drown D.D."/>
            <person name="Schuette U.S."/>
            <person name="Buechlein A.B."/>
            <person name="Rusch D.R."/>
            <person name="Winton L.W."/>
            <person name="Adams G.A."/>
        </authorList>
    </citation>
    <scope>NUCLEOTIDE SEQUENCE [LARGE SCALE GENOMIC DNA]</scope>
    <source>
        <strain evidence="5 6">CPC 39397</strain>
    </source>
</reference>
<dbReference type="RefSeq" id="XP_069200180.1">
    <property type="nucleotide sequence ID" value="XM_069343259.1"/>
</dbReference>
<name>A0ABR3PCU3_9PEZI</name>
<evidence type="ECO:0000313" key="6">
    <source>
        <dbReference type="Proteomes" id="UP001562354"/>
    </source>
</evidence>
<sequence length="248" mass="28149">MEEGQRGEEYESQHVHEVYEQIATHFSATRYKPWPVIERFLKELPPGSIGLDIGCGNGKYLTVNPSVFIVGSDRSPNLTKFAAAHQPHAAVVADLFDLPHPLARFDFAISIAVMHHLSTPERRIQGVKHVLDTLVSGGRALVYVWALEQKDSRRAWDKGDDQDVMVPWVLRQPQPKVAKAKKNRAAKDADNSAQDAQQLSEPIPDKTFHRYYHLYREWELNQDVEAAGGIIVESGYDKDNWWAVAEKR</sequence>
<evidence type="ECO:0000256" key="3">
    <source>
        <dbReference type="SAM" id="MobiDB-lite"/>
    </source>
</evidence>
<dbReference type="CDD" id="cd02440">
    <property type="entry name" value="AdoMet_MTases"/>
    <property type="match status" value="1"/>
</dbReference>
<evidence type="ECO:0000256" key="2">
    <source>
        <dbReference type="ARBA" id="ARBA00022679"/>
    </source>
</evidence>
<keyword evidence="2" id="KW-0808">Transferase</keyword>
<evidence type="ECO:0000259" key="4">
    <source>
        <dbReference type="Pfam" id="PF08241"/>
    </source>
</evidence>
<dbReference type="Proteomes" id="UP001562354">
    <property type="component" value="Unassembled WGS sequence"/>
</dbReference>
<gene>
    <name evidence="5" type="ORF">AAFC00_000359</name>
</gene>